<dbReference type="EMBL" id="AB259833">
    <property type="protein sequence ID" value="BAE94683.1"/>
    <property type="molecule type" value="mRNA"/>
</dbReference>
<evidence type="ECO:0000256" key="5">
    <source>
        <dbReference type="ARBA" id="ARBA00022723"/>
    </source>
</evidence>
<dbReference type="AlphaFoldDB" id="Q1HA51"/>
<evidence type="ECO:0000256" key="7">
    <source>
        <dbReference type="ARBA" id="ARBA00022982"/>
    </source>
</evidence>
<evidence type="ECO:0000256" key="10">
    <source>
        <dbReference type="ARBA" id="ARBA00023136"/>
    </source>
</evidence>
<keyword evidence="3 12" id="KW-0349">Heme</keyword>
<organism evidence="15">
    <name type="scientific">Physarum polycephalum</name>
    <name type="common">Many-headed slime mold</name>
    <name type="synonym">Badhamia polycephala</name>
    <dbReference type="NCBI Taxonomy" id="5791"/>
    <lineage>
        <taxon>Eukaryota</taxon>
        <taxon>Amoebozoa</taxon>
        <taxon>Evosea</taxon>
        <taxon>Eumycetozoa</taxon>
        <taxon>Myxogastria</taxon>
        <taxon>Myxogastromycetidae</taxon>
        <taxon>Physariida</taxon>
        <taxon>Physaraceae</taxon>
        <taxon>Physarum</taxon>
    </lineage>
</organism>
<dbReference type="InterPro" id="IPR001199">
    <property type="entry name" value="Cyt_B5-like_heme/steroid-bd"/>
</dbReference>
<evidence type="ECO:0000256" key="13">
    <source>
        <dbReference type="SAM" id="MobiDB-lite"/>
    </source>
</evidence>
<feature type="compositionally biased region" description="Low complexity" evidence="13">
    <location>
        <begin position="82"/>
        <end position="95"/>
    </location>
</feature>
<sequence>MSTTYTLEQVSKHTKSGDIWLAVRGKVYDVSDFVAEHPGGEEVIRDVAGRDATEDFDNVGHSEDAVQQMKQYYVGELEGGYKTPTKSKPAPATTPQSPNNQRPHDGPNLKVFMVPLFLLLLAYLAYSTFGDK</sequence>
<dbReference type="PRINTS" id="PR00363">
    <property type="entry name" value="CYTOCHROMEB5"/>
</dbReference>
<evidence type="ECO:0000256" key="11">
    <source>
        <dbReference type="ARBA" id="ARBA00038168"/>
    </source>
</evidence>
<comment type="subcellular location">
    <subcellularLocation>
        <location evidence="1">Endoplasmic reticulum membrane</location>
        <topology evidence="1">Single-pass membrane protein</topology>
        <orientation evidence="1">Cytoplasmic side</orientation>
    </subcellularLocation>
</comment>
<keyword evidence="7" id="KW-0249">Electron transport</keyword>
<evidence type="ECO:0000256" key="9">
    <source>
        <dbReference type="ARBA" id="ARBA00023004"/>
    </source>
</evidence>
<proteinExistence type="evidence at transcript level"/>
<feature type="transmembrane region" description="Helical" evidence="12">
    <location>
        <begin position="111"/>
        <end position="129"/>
    </location>
</feature>
<dbReference type="GO" id="GO:0020037">
    <property type="term" value="F:heme binding"/>
    <property type="evidence" value="ECO:0007669"/>
    <property type="project" value="UniProtKB-UniRule"/>
</dbReference>
<dbReference type="FunFam" id="3.10.120.10:FF:000002">
    <property type="entry name" value="Cytochrome b5 type B"/>
    <property type="match status" value="1"/>
</dbReference>
<protein>
    <submittedName>
        <fullName evidence="15">Cytochrome b5</fullName>
    </submittedName>
</protein>
<evidence type="ECO:0000256" key="2">
    <source>
        <dbReference type="ARBA" id="ARBA00022448"/>
    </source>
</evidence>
<name>Q1HA51_PHYPO</name>
<dbReference type="GO" id="GO:0005789">
    <property type="term" value="C:endoplasmic reticulum membrane"/>
    <property type="evidence" value="ECO:0007669"/>
    <property type="project" value="UniProtKB-SubCell"/>
</dbReference>
<keyword evidence="2" id="KW-0813">Transport</keyword>
<gene>
    <name evidence="15" type="primary">cytb5</name>
</gene>
<dbReference type="PROSITE" id="PS50255">
    <property type="entry name" value="CYTOCHROME_B5_2"/>
    <property type="match status" value="1"/>
</dbReference>
<keyword evidence="4 12" id="KW-0812">Transmembrane</keyword>
<evidence type="ECO:0000256" key="6">
    <source>
        <dbReference type="ARBA" id="ARBA00022824"/>
    </source>
</evidence>
<dbReference type="SUPFAM" id="SSF55856">
    <property type="entry name" value="Cytochrome b5-like heme/steroid binding domain"/>
    <property type="match status" value="1"/>
</dbReference>
<dbReference type="InterPro" id="IPR050668">
    <property type="entry name" value="Cytochrome_b5"/>
</dbReference>
<dbReference type="GO" id="GO:0046872">
    <property type="term" value="F:metal ion binding"/>
    <property type="evidence" value="ECO:0007669"/>
    <property type="project" value="UniProtKB-UniRule"/>
</dbReference>
<dbReference type="InterPro" id="IPR018506">
    <property type="entry name" value="Cyt_B5_heme-BS"/>
</dbReference>
<dbReference type="PANTHER" id="PTHR19359:SF129">
    <property type="entry name" value="CYTOCHROME B5 ISOFORM B"/>
    <property type="match status" value="1"/>
</dbReference>
<evidence type="ECO:0000256" key="3">
    <source>
        <dbReference type="ARBA" id="ARBA00022617"/>
    </source>
</evidence>
<evidence type="ECO:0000313" key="15">
    <source>
        <dbReference type="EMBL" id="BAE94683.1"/>
    </source>
</evidence>
<keyword evidence="9 12" id="KW-0408">Iron</keyword>
<dbReference type="Pfam" id="PF00173">
    <property type="entry name" value="Cyt-b5"/>
    <property type="match status" value="1"/>
</dbReference>
<feature type="domain" description="Cytochrome b5 heme-binding" evidence="14">
    <location>
        <begin position="2"/>
        <end position="78"/>
    </location>
</feature>
<dbReference type="PROSITE" id="PS00191">
    <property type="entry name" value="CYTOCHROME_B5_1"/>
    <property type="match status" value="1"/>
</dbReference>
<accession>Q1HA51</accession>
<dbReference type="Gene3D" id="3.10.120.10">
    <property type="entry name" value="Cytochrome b5-like heme/steroid binding domain"/>
    <property type="match status" value="1"/>
</dbReference>
<keyword evidence="5 12" id="KW-0479">Metal-binding</keyword>
<comment type="similarity">
    <text evidence="11 12">Belongs to the cytochrome b5 family.</text>
</comment>
<dbReference type="PANTHER" id="PTHR19359">
    <property type="entry name" value="CYTOCHROME B5"/>
    <property type="match status" value="1"/>
</dbReference>
<evidence type="ECO:0000256" key="4">
    <source>
        <dbReference type="ARBA" id="ARBA00022692"/>
    </source>
</evidence>
<keyword evidence="10 12" id="KW-0472">Membrane</keyword>
<reference evidence="15" key="1">
    <citation type="journal article" date="2007" name="Biosci. Biotechnol. Biochem.">
        <title>Structure and properties of the recombinant NADH-cytochrome b5 reductase of Physarum polycephalum.</title>
        <authorList>
            <person name="Ikegami T."/>
            <person name="Kameyama E."/>
            <person name="Yamamoto S."/>
            <person name="Minami Y."/>
            <person name="Yubisui T."/>
        </authorList>
    </citation>
    <scope>NUCLEOTIDE SEQUENCE</scope>
</reference>
<dbReference type="InterPro" id="IPR036400">
    <property type="entry name" value="Cyt_B5-like_heme/steroid_sf"/>
</dbReference>
<evidence type="ECO:0000256" key="8">
    <source>
        <dbReference type="ARBA" id="ARBA00022989"/>
    </source>
</evidence>
<keyword evidence="8 12" id="KW-1133">Transmembrane helix</keyword>
<evidence type="ECO:0000256" key="1">
    <source>
        <dbReference type="ARBA" id="ARBA00004131"/>
    </source>
</evidence>
<evidence type="ECO:0000259" key="14">
    <source>
        <dbReference type="PROSITE" id="PS50255"/>
    </source>
</evidence>
<keyword evidence="6" id="KW-0256">Endoplasmic reticulum</keyword>
<dbReference type="SMART" id="SM01117">
    <property type="entry name" value="Cyt-b5"/>
    <property type="match status" value="1"/>
</dbReference>
<evidence type="ECO:0000256" key="12">
    <source>
        <dbReference type="RuleBase" id="RU362121"/>
    </source>
</evidence>
<feature type="region of interest" description="Disordered" evidence="13">
    <location>
        <begin position="79"/>
        <end position="106"/>
    </location>
</feature>